<dbReference type="GO" id="GO:0003924">
    <property type="term" value="F:GTPase activity"/>
    <property type="evidence" value="ECO:0007669"/>
    <property type="project" value="TreeGrafter"/>
</dbReference>
<dbReference type="Gene3D" id="1.20.120.140">
    <property type="entry name" value="Signal recognition particle SRP54, nucleotide-binding domain"/>
    <property type="match status" value="1"/>
</dbReference>
<dbReference type="SMART" id="SM00382">
    <property type="entry name" value="AAA"/>
    <property type="match status" value="1"/>
</dbReference>
<accession>A0A382G178</accession>
<keyword evidence="9" id="KW-0675">Receptor</keyword>
<dbReference type="PANTHER" id="PTHR43134">
    <property type="entry name" value="SIGNAL RECOGNITION PARTICLE RECEPTOR SUBUNIT ALPHA"/>
    <property type="match status" value="1"/>
</dbReference>
<dbReference type="CDD" id="cd17874">
    <property type="entry name" value="FtsY"/>
    <property type="match status" value="1"/>
</dbReference>
<dbReference type="NCBIfam" id="TIGR00064">
    <property type="entry name" value="ftsY"/>
    <property type="match status" value="1"/>
</dbReference>
<dbReference type="GO" id="GO:0006614">
    <property type="term" value="P:SRP-dependent cotranslational protein targeting to membrane"/>
    <property type="evidence" value="ECO:0007669"/>
    <property type="project" value="InterPro"/>
</dbReference>
<dbReference type="InterPro" id="IPR036225">
    <property type="entry name" value="SRP/SRP_N"/>
</dbReference>
<organism evidence="11">
    <name type="scientific">marine metagenome</name>
    <dbReference type="NCBI Taxonomy" id="408172"/>
    <lineage>
        <taxon>unclassified sequences</taxon>
        <taxon>metagenomes</taxon>
        <taxon>ecological metagenomes</taxon>
    </lineage>
</organism>
<dbReference type="FunFam" id="3.40.50.300:FF:000053">
    <property type="entry name" value="Signal recognition particle receptor FtsY"/>
    <property type="match status" value="1"/>
</dbReference>
<feature type="domain" description="SRP54-type proteins GTP-binding" evidence="10">
    <location>
        <begin position="317"/>
        <end position="330"/>
    </location>
</feature>
<dbReference type="InterPro" id="IPR042101">
    <property type="entry name" value="SRP54_N_sf"/>
</dbReference>
<evidence type="ECO:0000259" key="10">
    <source>
        <dbReference type="PROSITE" id="PS00300"/>
    </source>
</evidence>
<dbReference type="Pfam" id="PF00448">
    <property type="entry name" value="SRP54"/>
    <property type="match status" value="1"/>
</dbReference>
<dbReference type="GO" id="GO:0005886">
    <property type="term" value="C:plasma membrane"/>
    <property type="evidence" value="ECO:0007669"/>
    <property type="project" value="UniProtKB-SubCell"/>
</dbReference>
<dbReference type="SMART" id="SM00963">
    <property type="entry name" value="SRP54_N"/>
    <property type="match status" value="1"/>
</dbReference>
<keyword evidence="4" id="KW-0963">Cytoplasm</keyword>
<sequence>MFKKKDKVKDQESSAPLETIDLDVAEGKLDSSVNGTEEEKRKSWFNRLKTGLSKTQENLVGHIRSLLRADRKIDEELMEEIEEILIQADVGVNTTMMLMDNVRDIVQSEGLSNSSDLEGVIQQEILNILDEIDQPLDISDHQPYTILVLGVNGAGKTTTIGKLAHRFKSEDNHVLVAAADTFRAAATDQLQVWCDRAGAELIKGSEGSDPASVVFDAVDAGKSRGADVVIVDTAGRLHTKKPLMDELAKIGRIMERAIPGSPHEVLLVIDGTAGQNAIIQAKIFHEAVPVTGVAITKLDGTAKGGIVIAVKHEIGAPVKLIGIGEQLDDLRDFVAKDFTDALFQQESHLEGNLMVDE</sequence>
<dbReference type="PROSITE" id="PS00300">
    <property type="entry name" value="SRP54"/>
    <property type="match status" value="1"/>
</dbReference>
<dbReference type="SMART" id="SM00962">
    <property type="entry name" value="SRP54"/>
    <property type="match status" value="1"/>
</dbReference>
<evidence type="ECO:0000256" key="5">
    <source>
        <dbReference type="ARBA" id="ARBA00022741"/>
    </source>
</evidence>
<dbReference type="GO" id="GO:0005525">
    <property type="term" value="F:GTP binding"/>
    <property type="evidence" value="ECO:0007669"/>
    <property type="project" value="UniProtKB-KW"/>
</dbReference>
<gene>
    <name evidence="11" type="ORF">METZ01_LOCUS221844</name>
</gene>
<reference evidence="11" key="1">
    <citation type="submission" date="2018-05" db="EMBL/GenBank/DDBJ databases">
        <authorList>
            <person name="Lanie J.A."/>
            <person name="Ng W.-L."/>
            <person name="Kazmierczak K.M."/>
            <person name="Andrzejewski T.M."/>
            <person name="Davidsen T.M."/>
            <person name="Wayne K.J."/>
            <person name="Tettelin H."/>
            <person name="Glass J.I."/>
            <person name="Rusch D."/>
            <person name="Podicherti R."/>
            <person name="Tsui H.-C.T."/>
            <person name="Winkler M.E."/>
        </authorList>
    </citation>
    <scope>NUCLEOTIDE SEQUENCE</scope>
</reference>
<protein>
    <recommendedName>
        <fullName evidence="10">SRP54-type proteins GTP-binding domain-containing protein</fullName>
    </recommendedName>
</protein>
<dbReference type="GO" id="GO:0005047">
    <property type="term" value="F:signal recognition particle binding"/>
    <property type="evidence" value="ECO:0007669"/>
    <property type="project" value="TreeGrafter"/>
</dbReference>
<dbReference type="SUPFAM" id="SSF47364">
    <property type="entry name" value="Domain of the SRP/SRP receptor G-proteins"/>
    <property type="match status" value="1"/>
</dbReference>
<keyword evidence="7" id="KW-0342">GTP-binding</keyword>
<keyword evidence="6" id="KW-0378">Hydrolase</keyword>
<dbReference type="InterPro" id="IPR027417">
    <property type="entry name" value="P-loop_NTPase"/>
</dbReference>
<dbReference type="GO" id="GO:0005737">
    <property type="term" value="C:cytoplasm"/>
    <property type="evidence" value="ECO:0007669"/>
    <property type="project" value="UniProtKB-ARBA"/>
</dbReference>
<keyword evidence="8" id="KW-0472">Membrane</keyword>
<name>A0A382G178_9ZZZZ</name>
<dbReference type="SUPFAM" id="SSF52540">
    <property type="entry name" value="P-loop containing nucleoside triphosphate hydrolases"/>
    <property type="match status" value="1"/>
</dbReference>
<evidence type="ECO:0000256" key="4">
    <source>
        <dbReference type="ARBA" id="ARBA00022490"/>
    </source>
</evidence>
<dbReference type="InterPro" id="IPR003593">
    <property type="entry name" value="AAA+_ATPase"/>
</dbReference>
<dbReference type="EMBL" id="UINC01052998">
    <property type="protein sequence ID" value="SVB68990.1"/>
    <property type="molecule type" value="Genomic_DNA"/>
</dbReference>
<keyword evidence="3" id="KW-1003">Cell membrane</keyword>
<comment type="similarity">
    <text evidence="2">Belongs to the GTP-binding SRP family.</text>
</comment>
<evidence type="ECO:0000256" key="9">
    <source>
        <dbReference type="ARBA" id="ARBA00023170"/>
    </source>
</evidence>
<dbReference type="Gene3D" id="3.40.50.300">
    <property type="entry name" value="P-loop containing nucleotide triphosphate hydrolases"/>
    <property type="match status" value="1"/>
</dbReference>
<dbReference type="InterPro" id="IPR013822">
    <property type="entry name" value="Signal_recog_particl_SRP54_hlx"/>
</dbReference>
<evidence type="ECO:0000256" key="3">
    <source>
        <dbReference type="ARBA" id="ARBA00022475"/>
    </source>
</evidence>
<dbReference type="Pfam" id="PF02881">
    <property type="entry name" value="SRP54_N"/>
    <property type="match status" value="1"/>
</dbReference>
<evidence type="ECO:0000313" key="11">
    <source>
        <dbReference type="EMBL" id="SVB68990.1"/>
    </source>
</evidence>
<dbReference type="InterPro" id="IPR000897">
    <property type="entry name" value="SRP54_GTPase_dom"/>
</dbReference>
<keyword evidence="5" id="KW-0547">Nucleotide-binding</keyword>
<dbReference type="FunFam" id="1.20.120.140:FF:000002">
    <property type="entry name" value="Signal recognition particle receptor FtsY"/>
    <property type="match status" value="1"/>
</dbReference>
<evidence type="ECO:0000256" key="6">
    <source>
        <dbReference type="ARBA" id="ARBA00022801"/>
    </source>
</evidence>
<proteinExistence type="inferred from homology"/>
<dbReference type="InterPro" id="IPR004390">
    <property type="entry name" value="SR_rcpt_FtsY"/>
</dbReference>
<evidence type="ECO:0000256" key="7">
    <source>
        <dbReference type="ARBA" id="ARBA00023134"/>
    </source>
</evidence>
<dbReference type="PANTHER" id="PTHR43134:SF1">
    <property type="entry name" value="SIGNAL RECOGNITION PARTICLE RECEPTOR SUBUNIT ALPHA"/>
    <property type="match status" value="1"/>
</dbReference>
<evidence type="ECO:0000256" key="2">
    <source>
        <dbReference type="ARBA" id="ARBA00008531"/>
    </source>
</evidence>
<evidence type="ECO:0000256" key="8">
    <source>
        <dbReference type="ARBA" id="ARBA00023136"/>
    </source>
</evidence>
<dbReference type="HAMAP" id="MF_00920">
    <property type="entry name" value="FtsY"/>
    <property type="match status" value="1"/>
</dbReference>
<evidence type="ECO:0000256" key="1">
    <source>
        <dbReference type="ARBA" id="ARBA00004413"/>
    </source>
</evidence>
<dbReference type="AlphaFoldDB" id="A0A382G178"/>
<comment type="subcellular location">
    <subcellularLocation>
        <location evidence="1">Cell membrane</location>
        <topology evidence="1">Peripheral membrane protein</topology>
        <orientation evidence="1">Cytoplasmic side</orientation>
    </subcellularLocation>
</comment>